<dbReference type="Pfam" id="PF00849">
    <property type="entry name" value="PseudoU_synth_2"/>
    <property type="match status" value="1"/>
</dbReference>
<gene>
    <name evidence="3" type="ORF">HUV05_25175</name>
</gene>
<dbReference type="InterPro" id="IPR050188">
    <property type="entry name" value="RluA_PseudoU_synthase"/>
</dbReference>
<dbReference type="GO" id="GO:0003723">
    <property type="term" value="F:RNA binding"/>
    <property type="evidence" value="ECO:0007669"/>
    <property type="project" value="InterPro"/>
</dbReference>
<dbReference type="GO" id="GO:0009982">
    <property type="term" value="F:pseudouridine synthase activity"/>
    <property type="evidence" value="ECO:0007669"/>
    <property type="project" value="InterPro"/>
</dbReference>
<dbReference type="GO" id="GO:0000455">
    <property type="term" value="P:enzyme-directed rRNA pseudouridine synthesis"/>
    <property type="evidence" value="ECO:0007669"/>
    <property type="project" value="TreeGrafter"/>
</dbReference>
<dbReference type="InterPro" id="IPR006145">
    <property type="entry name" value="PsdUridine_synth_RsuA/RluA"/>
</dbReference>
<sequence length="83" mass="8966">MADKPAGLPVHPSRGHYGDTLLDFLRHNLSADGSTLHPVGRLDKDTAGIVMIARHRASAAALSSQLQNRQMEKTYLALAKGTF</sequence>
<dbReference type="AlphaFoldDB" id="A0A7Y6PJ08"/>
<organism evidence="3 4">
    <name type="scientific">Phocaeicola vulgatus</name>
    <name type="common">Bacteroides vulgatus</name>
    <dbReference type="NCBI Taxonomy" id="821"/>
    <lineage>
        <taxon>Bacteria</taxon>
        <taxon>Pseudomonadati</taxon>
        <taxon>Bacteroidota</taxon>
        <taxon>Bacteroidia</taxon>
        <taxon>Bacteroidales</taxon>
        <taxon>Bacteroidaceae</taxon>
        <taxon>Phocaeicola</taxon>
    </lineage>
</organism>
<dbReference type="GO" id="GO:0140098">
    <property type="term" value="F:catalytic activity, acting on RNA"/>
    <property type="evidence" value="ECO:0007669"/>
    <property type="project" value="UniProtKB-ARBA"/>
</dbReference>
<dbReference type="Gene3D" id="3.30.2350.10">
    <property type="entry name" value="Pseudouridine synthase"/>
    <property type="match status" value="1"/>
</dbReference>
<dbReference type="PANTHER" id="PTHR21600">
    <property type="entry name" value="MITOCHONDRIAL RNA PSEUDOURIDINE SYNTHASE"/>
    <property type="match status" value="1"/>
</dbReference>
<evidence type="ECO:0000259" key="2">
    <source>
        <dbReference type="Pfam" id="PF00849"/>
    </source>
</evidence>
<evidence type="ECO:0000313" key="4">
    <source>
        <dbReference type="Proteomes" id="UP000524321"/>
    </source>
</evidence>
<feature type="domain" description="Pseudouridine synthase RsuA/RluA-like" evidence="2">
    <location>
        <begin position="2"/>
        <end position="79"/>
    </location>
</feature>
<evidence type="ECO:0000256" key="1">
    <source>
        <dbReference type="ARBA" id="ARBA00010876"/>
    </source>
</evidence>
<dbReference type="SUPFAM" id="SSF55120">
    <property type="entry name" value="Pseudouridine synthase"/>
    <property type="match status" value="1"/>
</dbReference>
<dbReference type="InterPro" id="IPR020103">
    <property type="entry name" value="PsdUridine_synth_cat_dom_sf"/>
</dbReference>
<dbReference type="Proteomes" id="UP000524321">
    <property type="component" value="Unassembled WGS sequence"/>
</dbReference>
<dbReference type="PANTHER" id="PTHR21600:SF87">
    <property type="entry name" value="RNA PSEUDOURIDYLATE SYNTHASE DOMAIN-CONTAINING PROTEIN 1"/>
    <property type="match status" value="1"/>
</dbReference>
<evidence type="ECO:0000313" key="3">
    <source>
        <dbReference type="EMBL" id="NVB76729.1"/>
    </source>
</evidence>
<reference evidence="3 4" key="2">
    <citation type="submission" date="2020-07" db="EMBL/GenBank/DDBJ databases">
        <title>Bacterial metabolism rescues the inhibition of intestinal drug absorption by food and drug additives.</title>
        <authorList>
            <person name="Zou L."/>
            <person name="Spanogiannopoulos P."/>
            <person name="Chien H.-C."/>
            <person name="Pieper L.M."/>
            <person name="Cai W."/>
            <person name="Khuri N."/>
            <person name="Pottel J."/>
            <person name="Vora B."/>
            <person name="Ni Z."/>
            <person name="Tsakalozou E."/>
            <person name="Zhang W."/>
            <person name="Shoichet B.K."/>
            <person name="Giacomini K.M."/>
            <person name="Turnbaugh P.J."/>
        </authorList>
    </citation>
    <scope>NUCLEOTIDE SEQUENCE [LARGE SCALE GENOMIC DNA]</scope>
    <source>
        <strain evidence="3 4">B33</strain>
    </source>
</reference>
<dbReference type="EMBL" id="JABWDJ010000805">
    <property type="protein sequence ID" value="NVB76729.1"/>
    <property type="molecule type" value="Genomic_DNA"/>
</dbReference>
<feature type="non-terminal residue" evidence="3">
    <location>
        <position position="83"/>
    </location>
</feature>
<comment type="caution">
    <text evidence="3">The sequence shown here is derived from an EMBL/GenBank/DDBJ whole genome shotgun (WGS) entry which is preliminary data.</text>
</comment>
<protein>
    <submittedName>
        <fullName evidence="3">RluA family pseudouridine synthase</fullName>
    </submittedName>
</protein>
<dbReference type="RefSeq" id="WP_317617237.1">
    <property type="nucleotide sequence ID" value="NZ_JABWDJ010000805.1"/>
</dbReference>
<reference evidence="3 4" key="1">
    <citation type="submission" date="2020-04" db="EMBL/GenBank/DDBJ databases">
        <authorList>
            <person name="Pieper L."/>
        </authorList>
    </citation>
    <scope>NUCLEOTIDE SEQUENCE [LARGE SCALE GENOMIC DNA]</scope>
    <source>
        <strain evidence="3 4">B33</strain>
    </source>
</reference>
<comment type="similarity">
    <text evidence="1">Belongs to the pseudouridine synthase RluA family.</text>
</comment>
<accession>A0A7Y6PJ08</accession>
<proteinExistence type="inferred from homology"/>
<dbReference type="CDD" id="cd02869">
    <property type="entry name" value="PseudoU_synth_RluA_like"/>
    <property type="match status" value="1"/>
</dbReference>
<name>A0A7Y6PJ08_PHOVU</name>